<protein>
    <submittedName>
        <fullName evidence="1">Uncharacterized protein</fullName>
    </submittedName>
</protein>
<gene>
    <name evidence="1" type="ORF">QIS96_04915</name>
</gene>
<dbReference type="RefSeq" id="WP_282541122.1">
    <property type="nucleotide sequence ID" value="NZ_JASCIQ010000004.1"/>
</dbReference>
<keyword evidence="2" id="KW-1185">Reference proteome</keyword>
<organism evidence="1 2">
    <name type="scientific">Streptomyces cavernicola</name>
    <dbReference type="NCBI Taxonomy" id="3043613"/>
    <lineage>
        <taxon>Bacteria</taxon>
        <taxon>Bacillati</taxon>
        <taxon>Actinomycetota</taxon>
        <taxon>Actinomycetes</taxon>
        <taxon>Kitasatosporales</taxon>
        <taxon>Streptomycetaceae</taxon>
        <taxon>Streptomyces</taxon>
    </lineage>
</organism>
<name>A0ABT6S515_9ACTN</name>
<evidence type="ECO:0000313" key="2">
    <source>
        <dbReference type="Proteomes" id="UP001223978"/>
    </source>
</evidence>
<reference evidence="1 2" key="1">
    <citation type="submission" date="2023-05" db="EMBL/GenBank/DDBJ databases">
        <title>Draft genome sequence of Streptomyces sp. B-S-A6 isolated from a cave soil in Thailand.</title>
        <authorList>
            <person name="Chamroensaksri N."/>
            <person name="Muangham S."/>
        </authorList>
    </citation>
    <scope>NUCLEOTIDE SEQUENCE [LARGE SCALE GENOMIC DNA]</scope>
    <source>
        <strain evidence="1 2">B-S-A6</strain>
    </source>
</reference>
<sequence>MLLRQLADAAETPATAVELSDLIGELRFLEGKVADHARTFDRLGLRSRRMAGAAKRE</sequence>
<evidence type="ECO:0000313" key="1">
    <source>
        <dbReference type="EMBL" id="MDI3403168.1"/>
    </source>
</evidence>
<proteinExistence type="predicted"/>
<dbReference type="EMBL" id="JASCIQ010000004">
    <property type="protein sequence ID" value="MDI3403168.1"/>
    <property type="molecule type" value="Genomic_DNA"/>
</dbReference>
<accession>A0ABT6S515</accession>
<dbReference type="Proteomes" id="UP001223978">
    <property type="component" value="Unassembled WGS sequence"/>
</dbReference>
<comment type="caution">
    <text evidence="1">The sequence shown here is derived from an EMBL/GenBank/DDBJ whole genome shotgun (WGS) entry which is preliminary data.</text>
</comment>